<name>A0A4Q6Y1J7_9SPHN</name>
<dbReference type="InterPro" id="IPR023271">
    <property type="entry name" value="Aquaporin-like"/>
</dbReference>
<dbReference type="PANTHER" id="PTHR30520">
    <property type="entry name" value="FORMATE TRANSPORTER-RELATED"/>
    <property type="match status" value="1"/>
</dbReference>
<keyword evidence="4 6" id="KW-0472">Membrane</keyword>
<feature type="transmembrane region" description="Helical" evidence="6">
    <location>
        <begin position="118"/>
        <end position="142"/>
    </location>
</feature>
<evidence type="ECO:0000256" key="3">
    <source>
        <dbReference type="ARBA" id="ARBA00022989"/>
    </source>
</evidence>
<accession>A0A4Q6Y1J7</accession>
<organism evidence="7 8">
    <name type="scientific">Sphingomonas populi</name>
    <dbReference type="NCBI Taxonomy" id="2484750"/>
    <lineage>
        <taxon>Bacteria</taxon>
        <taxon>Pseudomonadati</taxon>
        <taxon>Pseudomonadota</taxon>
        <taxon>Alphaproteobacteria</taxon>
        <taxon>Sphingomonadales</taxon>
        <taxon>Sphingomonadaceae</taxon>
        <taxon>Sphingomonas</taxon>
    </lineage>
</organism>
<evidence type="ECO:0000256" key="4">
    <source>
        <dbReference type="ARBA" id="ARBA00023136"/>
    </source>
</evidence>
<feature type="transmembrane region" description="Helical" evidence="6">
    <location>
        <begin position="232"/>
        <end position="254"/>
    </location>
</feature>
<evidence type="ECO:0000256" key="1">
    <source>
        <dbReference type="ARBA" id="ARBA00004141"/>
    </source>
</evidence>
<feature type="transmembrane region" description="Helical" evidence="6">
    <location>
        <begin position="162"/>
        <end position="184"/>
    </location>
</feature>
<sequence length="285" mass="30406">MADETGGVDDLKAANAKELHRAIREEGEDELRRPLASLFWSGIAAGLAINASLLAEGVLYQKLPTGVWRDLVVAMGYPVGFLIVILGRMQLFTESTITAVLPLVSDPTRESLLRTLRLWGVVLGANLIGTATGAAVIAFGGLGSAGAHDAMIAVALPILDHSPFATLVNAVPAGFLIAILAWSLPNAREQSFLVIFAVTWVVAIGGFSHSVVGSSEAFLLFYTGHADALRTVFGLIVPAVVGNLIGGAGIFALLAHGQVRGEMTEETRRQRREARRQRRLERRAH</sequence>
<dbReference type="GO" id="GO:0005886">
    <property type="term" value="C:plasma membrane"/>
    <property type="evidence" value="ECO:0007669"/>
    <property type="project" value="TreeGrafter"/>
</dbReference>
<gene>
    <name evidence="7" type="ORF">EWE75_17640</name>
</gene>
<evidence type="ECO:0000256" key="2">
    <source>
        <dbReference type="ARBA" id="ARBA00022692"/>
    </source>
</evidence>
<feature type="compositionally biased region" description="Basic residues" evidence="5">
    <location>
        <begin position="269"/>
        <end position="285"/>
    </location>
</feature>
<dbReference type="RefSeq" id="WP_130159428.1">
    <property type="nucleotide sequence ID" value="NZ_SGIS01000031.1"/>
</dbReference>
<proteinExistence type="predicted"/>
<dbReference type="Proteomes" id="UP000292085">
    <property type="component" value="Unassembled WGS sequence"/>
</dbReference>
<keyword evidence="2 6" id="KW-0812">Transmembrane</keyword>
<dbReference type="OrthoDB" id="261587at2"/>
<dbReference type="Pfam" id="PF01226">
    <property type="entry name" value="Form_Nir_trans"/>
    <property type="match status" value="1"/>
</dbReference>
<comment type="caution">
    <text evidence="7">The sequence shown here is derived from an EMBL/GenBank/DDBJ whole genome shotgun (WGS) entry which is preliminary data.</text>
</comment>
<feature type="region of interest" description="Disordered" evidence="5">
    <location>
        <begin position="264"/>
        <end position="285"/>
    </location>
</feature>
<dbReference type="Gene3D" id="1.20.1080.10">
    <property type="entry name" value="Glycerol uptake facilitator protein"/>
    <property type="match status" value="1"/>
</dbReference>
<evidence type="ECO:0000256" key="5">
    <source>
        <dbReference type="SAM" id="MobiDB-lite"/>
    </source>
</evidence>
<feature type="transmembrane region" description="Helical" evidence="6">
    <location>
        <begin position="35"/>
        <end position="55"/>
    </location>
</feature>
<dbReference type="InterPro" id="IPR000292">
    <property type="entry name" value="For/NO2_transpt"/>
</dbReference>
<feature type="transmembrane region" description="Helical" evidence="6">
    <location>
        <begin position="67"/>
        <end position="87"/>
    </location>
</feature>
<feature type="transmembrane region" description="Helical" evidence="6">
    <location>
        <begin position="191"/>
        <end position="212"/>
    </location>
</feature>
<dbReference type="PANTHER" id="PTHR30520:SF2">
    <property type="entry name" value="INNER MEMBRANE PROTEIN YFDC"/>
    <property type="match status" value="1"/>
</dbReference>
<keyword evidence="3 6" id="KW-1133">Transmembrane helix</keyword>
<dbReference type="EMBL" id="SGIS01000031">
    <property type="protein sequence ID" value="RZF63139.1"/>
    <property type="molecule type" value="Genomic_DNA"/>
</dbReference>
<reference evidence="7 8" key="1">
    <citation type="submission" date="2019-02" db="EMBL/GenBank/DDBJ databases">
        <authorList>
            <person name="Li Y."/>
        </authorList>
    </citation>
    <scope>NUCLEOTIDE SEQUENCE [LARGE SCALE GENOMIC DNA]</scope>
    <source>
        <strain evidence="7 8">3-7</strain>
    </source>
</reference>
<dbReference type="AlphaFoldDB" id="A0A4Q6Y1J7"/>
<evidence type="ECO:0000313" key="8">
    <source>
        <dbReference type="Proteomes" id="UP000292085"/>
    </source>
</evidence>
<protein>
    <submittedName>
        <fullName evidence="7">Formate/nitrite transporter family protein</fullName>
    </submittedName>
</protein>
<dbReference type="GO" id="GO:0015499">
    <property type="term" value="F:formate transmembrane transporter activity"/>
    <property type="evidence" value="ECO:0007669"/>
    <property type="project" value="TreeGrafter"/>
</dbReference>
<evidence type="ECO:0000256" key="6">
    <source>
        <dbReference type="SAM" id="Phobius"/>
    </source>
</evidence>
<comment type="subcellular location">
    <subcellularLocation>
        <location evidence="1">Membrane</location>
        <topology evidence="1">Multi-pass membrane protein</topology>
    </subcellularLocation>
</comment>
<evidence type="ECO:0000313" key="7">
    <source>
        <dbReference type="EMBL" id="RZF63139.1"/>
    </source>
</evidence>
<keyword evidence="8" id="KW-1185">Reference proteome</keyword>